<reference evidence="1 2" key="1">
    <citation type="submission" date="2016-08" db="EMBL/GenBank/DDBJ databases">
        <title>A Parts List for Fungal Cellulosomes Revealed by Comparative Genomics.</title>
        <authorList>
            <consortium name="DOE Joint Genome Institute"/>
            <person name="Haitjema C.H."/>
            <person name="Gilmore S.P."/>
            <person name="Henske J.K."/>
            <person name="Solomon K.V."/>
            <person name="De Groot R."/>
            <person name="Kuo A."/>
            <person name="Mondo S.J."/>
            <person name="Salamov A.A."/>
            <person name="Labutti K."/>
            <person name="Zhao Z."/>
            <person name="Chiniquy J."/>
            <person name="Barry K."/>
            <person name="Brewer H.M."/>
            <person name="Purvine S.O."/>
            <person name="Wright A.T."/>
            <person name="Boxma B."/>
            <person name="Van Alen T."/>
            <person name="Hackstein J.H."/>
            <person name="Baker S.E."/>
            <person name="Grigoriev I.V."/>
            <person name="O'Malley M.A."/>
        </authorList>
    </citation>
    <scope>NUCLEOTIDE SEQUENCE [LARGE SCALE GENOMIC DNA]</scope>
    <source>
        <strain evidence="1 2">G1</strain>
    </source>
</reference>
<proteinExistence type="predicted"/>
<dbReference type="STRING" id="1754190.A0A1Y2AYG6"/>
<organism evidence="1 2">
    <name type="scientific">Neocallimastix californiae</name>
    <dbReference type="NCBI Taxonomy" id="1754190"/>
    <lineage>
        <taxon>Eukaryota</taxon>
        <taxon>Fungi</taxon>
        <taxon>Fungi incertae sedis</taxon>
        <taxon>Chytridiomycota</taxon>
        <taxon>Chytridiomycota incertae sedis</taxon>
        <taxon>Neocallimastigomycetes</taxon>
        <taxon>Neocallimastigales</taxon>
        <taxon>Neocallimastigaceae</taxon>
        <taxon>Neocallimastix</taxon>
    </lineage>
</organism>
<evidence type="ECO:0008006" key="3">
    <source>
        <dbReference type="Google" id="ProtNLM"/>
    </source>
</evidence>
<dbReference type="AlphaFoldDB" id="A0A1Y2AYG6"/>
<dbReference type="SUPFAM" id="SSF54001">
    <property type="entry name" value="Cysteine proteinases"/>
    <property type="match status" value="1"/>
</dbReference>
<name>A0A1Y2AYG6_9FUNG</name>
<evidence type="ECO:0000313" key="2">
    <source>
        <dbReference type="Proteomes" id="UP000193920"/>
    </source>
</evidence>
<dbReference type="OrthoDB" id="6129702at2759"/>
<comment type="caution">
    <text evidence="1">The sequence shown here is derived from an EMBL/GenBank/DDBJ whole genome shotgun (WGS) entry which is preliminary data.</text>
</comment>
<accession>A0A1Y2AYG6</accession>
<dbReference type="EMBL" id="MCOG01000197">
    <property type="protein sequence ID" value="ORY26925.1"/>
    <property type="molecule type" value="Genomic_DNA"/>
</dbReference>
<dbReference type="InterPro" id="IPR038765">
    <property type="entry name" value="Papain-like_cys_pep_sf"/>
</dbReference>
<protein>
    <recommendedName>
        <fullName evidence="3">Transglutaminase-like domain-containing protein</fullName>
    </recommendedName>
</protein>
<keyword evidence="2" id="KW-1185">Reference proteome</keyword>
<evidence type="ECO:0000313" key="1">
    <source>
        <dbReference type="EMBL" id="ORY26925.1"/>
    </source>
</evidence>
<dbReference type="Gene3D" id="3.10.620.30">
    <property type="match status" value="1"/>
</dbReference>
<dbReference type="Proteomes" id="UP000193920">
    <property type="component" value="Unassembled WGS sequence"/>
</dbReference>
<sequence>MIFMRVNIELIAIQLVLILFLYINLAWAHFINLSNERHIKRNNNDIIINEIHSEKKEDLKTKSKIIFKSERIPIKYLPHKKAKSRSINDIILEYNPNDDGLVASEEDIIYSSENIPIKFWTNEEKEELQDEVEDNIYISSVSSSSDFSFYNQLNSNEKQYYDIIQSKSKKAKPEFNIKVSVTDNSGKDLNSFVEELKESSERLFTVLVYENPELWWLGTYQIKLSRSDNKYLITFITIPETSMFSEYTTNDIVKINNEIETAKNIIMKKISDLKLTTNYAIIRFIHDYLIAKVVYTLDESRLHIRTLYGTLVENKSVCEGYAEAFQYIAQQYGINCIIARSSTHEWNFVEMNGKWYALDLTFDDPNGNKIPSNVYTNLETEYFLIGTEHICYKKKYSDDSDHILVYSGYSSNQIISYPYIEEEDYIPTDLELDEIGLINLSNILSFSSSTTSTSATSTLTISTSITSTSITSTSITSTLATSTSTTLTTTTTKTSTASTLETITTITTSIKTVFTTIEKTLTTTTTYPTTETIKSSVSNNNENTLINISTDKESKEINKTLTHSPTLFENEDPQYNSSNNDITVNAGLSINKTNSAILYNLLIISVTLYFLI</sequence>
<gene>
    <name evidence="1" type="ORF">LY90DRAFT_674470</name>
</gene>